<keyword evidence="4" id="KW-1185">Reference proteome</keyword>
<accession>A0A1I1AME5</accession>
<keyword evidence="2" id="KW-0472">Membrane</keyword>
<sequence length="267" mass="27200">MSLLDQALDKAVEIPSARIDAHVAALRRRNPEADPARVVELLEKEYLLLVQGAGGAVGAAAAVPGVGTGTAMALTVGDVGTFLAASAAFSLAVASVHGIGVEDKDRRRALLLTTVLGEEGASTVGDALGVGGAKAARQLLTRMPASTVRNVNTRLAKRLIKRQAAKQGGLVLGRLVPFGVGAAVGVAGARALGRTVVEGARAAFGPPPARFPTVLEVVPTSTARRLGGGADDATPVQRPSPLATPPSDERDGGVRGLLSRLRDRDGR</sequence>
<evidence type="ECO:0000313" key="3">
    <source>
        <dbReference type="EMBL" id="SFB39194.1"/>
    </source>
</evidence>
<organism evidence="3 4">
    <name type="scientific">Cellulomonas marina</name>
    <dbReference type="NCBI Taxonomy" id="988821"/>
    <lineage>
        <taxon>Bacteria</taxon>
        <taxon>Bacillati</taxon>
        <taxon>Actinomycetota</taxon>
        <taxon>Actinomycetes</taxon>
        <taxon>Micrococcales</taxon>
        <taxon>Cellulomonadaceae</taxon>
        <taxon>Cellulomonas</taxon>
    </lineage>
</organism>
<feature type="region of interest" description="Disordered" evidence="1">
    <location>
        <begin position="224"/>
        <end position="267"/>
    </location>
</feature>
<dbReference type="RefSeq" id="WP_175499598.1">
    <property type="nucleotide sequence ID" value="NZ_BONM01000033.1"/>
</dbReference>
<dbReference type="AlphaFoldDB" id="A0A1I1AME5"/>
<evidence type="ECO:0000256" key="2">
    <source>
        <dbReference type="SAM" id="Phobius"/>
    </source>
</evidence>
<dbReference type="STRING" id="988821.SAMN05421867_12029"/>
<name>A0A1I1AME5_9CELL</name>
<keyword evidence="2" id="KW-0812">Transmembrane</keyword>
<evidence type="ECO:0000313" key="4">
    <source>
        <dbReference type="Proteomes" id="UP000199012"/>
    </source>
</evidence>
<reference evidence="4" key="1">
    <citation type="submission" date="2016-10" db="EMBL/GenBank/DDBJ databases">
        <authorList>
            <person name="Varghese N."/>
            <person name="Submissions S."/>
        </authorList>
    </citation>
    <scope>NUCLEOTIDE SEQUENCE [LARGE SCALE GENOMIC DNA]</scope>
    <source>
        <strain evidence="4">CGMCC 4.6945</strain>
    </source>
</reference>
<gene>
    <name evidence="3" type="ORF">SAMN05421867_12029</name>
</gene>
<protein>
    <recommendedName>
        <fullName evidence="5">EcsC protein family protein</fullName>
    </recommendedName>
</protein>
<evidence type="ECO:0008006" key="5">
    <source>
        <dbReference type="Google" id="ProtNLM"/>
    </source>
</evidence>
<feature type="transmembrane region" description="Helical" evidence="2">
    <location>
        <begin position="79"/>
        <end position="101"/>
    </location>
</feature>
<evidence type="ECO:0000256" key="1">
    <source>
        <dbReference type="SAM" id="MobiDB-lite"/>
    </source>
</evidence>
<dbReference type="Proteomes" id="UP000199012">
    <property type="component" value="Unassembled WGS sequence"/>
</dbReference>
<keyword evidence="2" id="KW-1133">Transmembrane helix</keyword>
<proteinExistence type="predicted"/>
<feature type="transmembrane region" description="Helical" evidence="2">
    <location>
        <begin position="46"/>
        <end position="67"/>
    </location>
</feature>
<dbReference type="EMBL" id="FOKA01000020">
    <property type="protein sequence ID" value="SFB39194.1"/>
    <property type="molecule type" value="Genomic_DNA"/>
</dbReference>